<keyword evidence="3" id="KW-1185">Reference proteome</keyword>
<feature type="compositionally biased region" description="Basic and acidic residues" evidence="1">
    <location>
        <begin position="1"/>
        <end position="19"/>
    </location>
</feature>
<dbReference type="AlphaFoldDB" id="A0A5N4DTS5"/>
<organism evidence="2 3">
    <name type="scientific">Camelus dromedarius</name>
    <name type="common">Dromedary</name>
    <name type="synonym">Arabian camel</name>
    <dbReference type="NCBI Taxonomy" id="9838"/>
    <lineage>
        <taxon>Eukaryota</taxon>
        <taxon>Metazoa</taxon>
        <taxon>Chordata</taxon>
        <taxon>Craniata</taxon>
        <taxon>Vertebrata</taxon>
        <taxon>Euteleostomi</taxon>
        <taxon>Mammalia</taxon>
        <taxon>Eutheria</taxon>
        <taxon>Laurasiatheria</taxon>
        <taxon>Artiodactyla</taxon>
        <taxon>Tylopoda</taxon>
        <taxon>Camelidae</taxon>
        <taxon>Camelus</taxon>
    </lineage>
</organism>
<accession>A0A5N4DTS5</accession>
<comment type="caution">
    <text evidence="2">The sequence shown here is derived from an EMBL/GenBank/DDBJ whole genome shotgun (WGS) entry which is preliminary data.</text>
</comment>
<evidence type="ECO:0000313" key="2">
    <source>
        <dbReference type="EMBL" id="KAB1274374.1"/>
    </source>
</evidence>
<evidence type="ECO:0000256" key="1">
    <source>
        <dbReference type="SAM" id="MobiDB-lite"/>
    </source>
</evidence>
<proteinExistence type="predicted"/>
<gene>
    <name evidence="2" type="ORF">Cadr_000011812</name>
</gene>
<sequence>MVEQEFRDVKEDVSWEEAGKAGVPVTTEDPHPKGPWSSRIRPRKEVSKVQKANIATWGPCSAPAGLITFADSSFQEVT</sequence>
<evidence type="ECO:0000313" key="3">
    <source>
        <dbReference type="Proteomes" id="UP000299084"/>
    </source>
</evidence>
<reference evidence="2 3" key="1">
    <citation type="journal article" date="2019" name="Mol. Ecol. Resour.">
        <title>Improving Illumina assemblies with Hi-C and long reads: an example with the North African dromedary.</title>
        <authorList>
            <person name="Elbers J.P."/>
            <person name="Rogers M.F."/>
            <person name="Perelman P.L."/>
            <person name="Proskuryakova A.A."/>
            <person name="Serdyukova N.A."/>
            <person name="Johnson W.E."/>
            <person name="Horin P."/>
            <person name="Corander J."/>
            <person name="Murphy D."/>
            <person name="Burger P.A."/>
        </authorList>
    </citation>
    <scope>NUCLEOTIDE SEQUENCE [LARGE SCALE GENOMIC DNA]</scope>
    <source>
        <strain evidence="2">Drom800</strain>
        <tissue evidence="2">Blood</tissue>
    </source>
</reference>
<dbReference type="Proteomes" id="UP000299084">
    <property type="component" value="Unassembled WGS sequence"/>
</dbReference>
<protein>
    <submittedName>
        <fullName evidence="2">Uncharacterized protein</fullName>
    </submittedName>
</protein>
<dbReference type="EMBL" id="JWIN03000009">
    <property type="protein sequence ID" value="KAB1274374.1"/>
    <property type="molecule type" value="Genomic_DNA"/>
</dbReference>
<feature type="region of interest" description="Disordered" evidence="1">
    <location>
        <begin position="1"/>
        <end position="45"/>
    </location>
</feature>
<name>A0A5N4DTS5_CAMDR</name>